<sequence length="309" mass="35418">MLEVRKATDQDLAEIVQVLKASLGDSLMPKSETLWLWKHQQNPFGVSPVLLACENGKIIGVRAFLRWEWMYGSKKYQALRAVDTAVLPTYQGKGIFSKLTKQLIDEVRIDGFDFIFNTPNQYSEPGYLKLGWRKIGSLAVGIKPTWLLGARIGQVESNWEALEGFDFSKFEQTYHWQTVLSKDFLYWRYLHCPVSTYVCLSNGKDFFCIYRIKQLKGLRELRIVELGFTSFGNGEEVFLNQLKHAISTERAHLLTASSLHAKKLQQLGIGRFWVFNGPGLTVKNLTKDFPTELFQLQAWTTALGDMEVF</sequence>
<accession>A0A8J3CV74</accession>
<gene>
    <name evidence="2" type="ORF">GCM10008106_00370</name>
</gene>
<dbReference type="InterPro" id="IPR016181">
    <property type="entry name" value="Acyl_CoA_acyltransferase"/>
</dbReference>
<dbReference type="GO" id="GO:0016747">
    <property type="term" value="F:acyltransferase activity, transferring groups other than amino-acyl groups"/>
    <property type="evidence" value="ECO:0007669"/>
    <property type="project" value="InterPro"/>
</dbReference>
<dbReference type="PROSITE" id="PS51186">
    <property type="entry name" value="GNAT"/>
    <property type="match status" value="1"/>
</dbReference>
<dbReference type="SUPFAM" id="SSF55729">
    <property type="entry name" value="Acyl-CoA N-acyltransferases (Nat)"/>
    <property type="match status" value="1"/>
</dbReference>
<dbReference type="Gene3D" id="3.40.630.30">
    <property type="match status" value="1"/>
</dbReference>
<feature type="domain" description="N-acetyltransferase" evidence="1">
    <location>
        <begin position="2"/>
        <end position="153"/>
    </location>
</feature>
<dbReference type="AlphaFoldDB" id="A0A8J3CV74"/>
<dbReference type="EMBL" id="BMYF01000001">
    <property type="protein sequence ID" value="GHB23722.1"/>
    <property type="molecule type" value="Genomic_DNA"/>
</dbReference>
<dbReference type="Pfam" id="PF13527">
    <property type="entry name" value="Acetyltransf_9"/>
    <property type="match status" value="1"/>
</dbReference>
<dbReference type="CDD" id="cd04301">
    <property type="entry name" value="NAT_SF"/>
    <property type="match status" value="1"/>
</dbReference>
<dbReference type="RefSeq" id="WP_189578228.1">
    <property type="nucleotide sequence ID" value="NZ_BMYF01000001.1"/>
</dbReference>
<name>A0A8J3CV74_9BACT</name>
<organism evidence="2 3">
    <name type="scientific">Mongoliitalea lutea</name>
    <dbReference type="NCBI Taxonomy" id="849756"/>
    <lineage>
        <taxon>Bacteria</taxon>
        <taxon>Pseudomonadati</taxon>
        <taxon>Bacteroidota</taxon>
        <taxon>Cytophagia</taxon>
        <taxon>Cytophagales</taxon>
        <taxon>Cyclobacteriaceae</taxon>
        <taxon>Mongoliitalea</taxon>
    </lineage>
</organism>
<protein>
    <recommendedName>
        <fullName evidence="1">N-acetyltransferase domain-containing protein</fullName>
    </recommendedName>
</protein>
<evidence type="ECO:0000313" key="2">
    <source>
        <dbReference type="EMBL" id="GHB23722.1"/>
    </source>
</evidence>
<evidence type="ECO:0000313" key="3">
    <source>
        <dbReference type="Proteomes" id="UP000642809"/>
    </source>
</evidence>
<reference evidence="2" key="2">
    <citation type="submission" date="2020-09" db="EMBL/GenBank/DDBJ databases">
        <authorList>
            <person name="Sun Q."/>
            <person name="Kim S."/>
        </authorList>
    </citation>
    <scope>NUCLEOTIDE SEQUENCE</scope>
    <source>
        <strain evidence="2">KCTC 23224</strain>
    </source>
</reference>
<proteinExistence type="predicted"/>
<evidence type="ECO:0000259" key="1">
    <source>
        <dbReference type="PROSITE" id="PS51186"/>
    </source>
</evidence>
<dbReference type="Proteomes" id="UP000642809">
    <property type="component" value="Unassembled WGS sequence"/>
</dbReference>
<dbReference type="InterPro" id="IPR000182">
    <property type="entry name" value="GNAT_dom"/>
</dbReference>
<reference evidence="2" key="1">
    <citation type="journal article" date="2014" name="Int. J. Syst. Evol. Microbiol.">
        <title>Complete genome sequence of Corynebacterium casei LMG S-19264T (=DSM 44701T), isolated from a smear-ripened cheese.</title>
        <authorList>
            <consortium name="US DOE Joint Genome Institute (JGI-PGF)"/>
            <person name="Walter F."/>
            <person name="Albersmeier A."/>
            <person name="Kalinowski J."/>
            <person name="Ruckert C."/>
        </authorList>
    </citation>
    <scope>NUCLEOTIDE SEQUENCE</scope>
    <source>
        <strain evidence="2">KCTC 23224</strain>
    </source>
</reference>
<comment type="caution">
    <text evidence="2">The sequence shown here is derived from an EMBL/GenBank/DDBJ whole genome shotgun (WGS) entry which is preliminary data.</text>
</comment>
<keyword evidence="3" id="KW-1185">Reference proteome</keyword>